<name>A0A7X0B0Q4_9PROT</name>
<dbReference type="InterPro" id="IPR029063">
    <property type="entry name" value="SAM-dependent_MTases_sf"/>
</dbReference>
<dbReference type="PROSITE" id="PS50005">
    <property type="entry name" value="TPR"/>
    <property type="match status" value="1"/>
</dbReference>
<evidence type="ECO:0000313" key="2">
    <source>
        <dbReference type="EMBL" id="MBB6253642.1"/>
    </source>
</evidence>
<keyword evidence="1" id="KW-0802">TPR repeat</keyword>
<dbReference type="Gene3D" id="3.40.50.2000">
    <property type="entry name" value="Glycogen Phosphorylase B"/>
    <property type="match status" value="1"/>
</dbReference>
<dbReference type="SUPFAM" id="SSF53335">
    <property type="entry name" value="S-adenosyl-L-methionine-dependent methyltransferases"/>
    <property type="match status" value="1"/>
</dbReference>
<dbReference type="GO" id="GO:0016757">
    <property type="term" value="F:glycosyltransferase activity"/>
    <property type="evidence" value="ECO:0007669"/>
    <property type="project" value="InterPro"/>
</dbReference>
<dbReference type="AlphaFoldDB" id="A0A7X0B0Q4"/>
<dbReference type="Pfam" id="PF01075">
    <property type="entry name" value="Glyco_transf_9"/>
    <property type="match status" value="1"/>
</dbReference>
<dbReference type="Gene3D" id="3.40.50.150">
    <property type="entry name" value="Vaccinia Virus protein VP39"/>
    <property type="match status" value="1"/>
</dbReference>
<dbReference type="SUPFAM" id="SSF53756">
    <property type="entry name" value="UDP-Glycosyltransferase/glycogen phosphorylase"/>
    <property type="match status" value="1"/>
</dbReference>
<evidence type="ECO:0000313" key="3">
    <source>
        <dbReference type="Proteomes" id="UP000539175"/>
    </source>
</evidence>
<protein>
    <submittedName>
        <fullName evidence="2">Tetratricopeptide (TPR) repeat protein</fullName>
    </submittedName>
</protein>
<dbReference type="PROSITE" id="PS50293">
    <property type="entry name" value="TPR_REGION"/>
    <property type="match status" value="1"/>
</dbReference>
<dbReference type="EMBL" id="JACIIZ010000013">
    <property type="protein sequence ID" value="MBB6253642.1"/>
    <property type="molecule type" value="Genomic_DNA"/>
</dbReference>
<dbReference type="InterPro" id="IPR002201">
    <property type="entry name" value="Glyco_trans_9"/>
</dbReference>
<dbReference type="PANTHER" id="PTHR44809:SF1">
    <property type="entry name" value="PROTEIN O-MANNOSYL-TRANSFERASE TMTC1"/>
    <property type="match status" value="1"/>
</dbReference>
<dbReference type="InterPro" id="IPR052943">
    <property type="entry name" value="TMTC_O-mannosyl-trnsfr"/>
</dbReference>
<feature type="repeat" description="TPR" evidence="1">
    <location>
        <begin position="352"/>
        <end position="385"/>
    </location>
</feature>
<gene>
    <name evidence="2" type="ORF">FHS74_004218</name>
</gene>
<dbReference type="Proteomes" id="UP000539175">
    <property type="component" value="Unassembled WGS sequence"/>
</dbReference>
<dbReference type="SMART" id="SM00028">
    <property type="entry name" value="TPR"/>
    <property type="match status" value="3"/>
</dbReference>
<dbReference type="SUPFAM" id="SSF48452">
    <property type="entry name" value="TPR-like"/>
    <property type="match status" value="1"/>
</dbReference>
<dbReference type="Pfam" id="PF00515">
    <property type="entry name" value="TPR_1"/>
    <property type="match status" value="1"/>
</dbReference>
<reference evidence="2 3" key="1">
    <citation type="submission" date="2020-08" db="EMBL/GenBank/DDBJ databases">
        <title>Genomic Encyclopedia of Type Strains, Phase IV (KMG-IV): sequencing the most valuable type-strain genomes for metagenomic binning, comparative biology and taxonomic classification.</title>
        <authorList>
            <person name="Goeker M."/>
        </authorList>
    </citation>
    <scope>NUCLEOTIDE SEQUENCE [LARGE SCALE GENOMIC DNA]</scope>
    <source>
        <strain evidence="2 3">DSM 22198</strain>
    </source>
</reference>
<keyword evidence="3" id="KW-1185">Reference proteome</keyword>
<dbReference type="CDD" id="cd02440">
    <property type="entry name" value="AdoMet_MTases"/>
    <property type="match status" value="1"/>
</dbReference>
<dbReference type="Pfam" id="PF14559">
    <property type="entry name" value="TPR_19"/>
    <property type="match status" value="1"/>
</dbReference>
<accession>A0A7X0B0Q4</accession>
<comment type="caution">
    <text evidence="2">The sequence shown here is derived from an EMBL/GenBank/DDBJ whole genome shotgun (WGS) entry which is preliminary data.</text>
</comment>
<dbReference type="Gene3D" id="1.25.40.10">
    <property type="entry name" value="Tetratricopeptide repeat domain"/>
    <property type="match status" value="1"/>
</dbReference>
<dbReference type="RefSeq" id="WP_184804599.1">
    <property type="nucleotide sequence ID" value="NZ_JACIIZ010000013.1"/>
</dbReference>
<dbReference type="InterPro" id="IPR011990">
    <property type="entry name" value="TPR-like_helical_dom_sf"/>
</dbReference>
<proteinExistence type="predicted"/>
<dbReference type="Pfam" id="PF13489">
    <property type="entry name" value="Methyltransf_23"/>
    <property type="match status" value="1"/>
</dbReference>
<organism evidence="2 3">
    <name type="scientific">Nitrospirillum iridis</name>
    <dbReference type="NCBI Taxonomy" id="765888"/>
    <lineage>
        <taxon>Bacteria</taxon>
        <taxon>Pseudomonadati</taxon>
        <taxon>Pseudomonadota</taxon>
        <taxon>Alphaproteobacteria</taxon>
        <taxon>Rhodospirillales</taxon>
        <taxon>Azospirillaceae</taxon>
        <taxon>Nitrospirillum</taxon>
    </lineage>
</organism>
<sequence>MADETTKQMLRRASDGRFARRWIVGEGIDIGCGPDPLGKLKDYFPLMTSTRPWDLPDGDAMLMEGVADNSYDFVHSSHCLEHLVDPVRALANWIRICKPGGHLIITIPDEDLYEQGVWPSLFNQDHKWTFTILKPQSWSPKSISVVQLVDLFKDEVEILKLEKLDSGFQYDQPLRDQTLKGTSESAIEFVLRKRDKGWGLAAATDNGAARFAQVARRHDIDAKFAEAIGLHQQGRMAEAYAAYKTILVAEPENLAVMNNLALIAPFDEAEPLLRRALEVNPNYVDALINLGNQLVANQRAEEGGQVLRRALAAAPTDPRVISALLQAYDALEAYEDAVALLLENGAMLNNLDDVYCRIGKYYEHLGRTDDALRHLEKALAINPSHVEAHIYSGRQHLRKGDFKRGAEGIAWIWHGRIPDSQIGLFVDEAGQGVPQTGRTIVLSADSGLGDTVQFVRYARPLKALGARVIVECQPELRRLIAGMPEVDEAVAVGELASGFDVRLPLHNLMGAFRTTLETIPAEVPYLAAPADEAAEYARRLASHGGLRVGLCWAGNPTHPRNGSRSVAPDQLAPLLAQAGATFFSLQKGGDGAALGLVDWTAEFADMGTTAALVQGLDLVISVDSAVAHLAGALGRPVWLLNRFDSCWRWLEAGRTTSPWYPTLTQFRQPTAGDWAPVVAAASAELARMVQGQGGGKPAPGRRSAKR</sequence>
<evidence type="ECO:0000256" key="1">
    <source>
        <dbReference type="PROSITE-ProRule" id="PRU00339"/>
    </source>
</evidence>
<dbReference type="InterPro" id="IPR019734">
    <property type="entry name" value="TPR_rpt"/>
</dbReference>
<dbReference type="PANTHER" id="PTHR44809">
    <property type="match status" value="1"/>
</dbReference>